<protein>
    <recommendedName>
        <fullName evidence="3">GNAT family N-acetyltransferase</fullName>
    </recommendedName>
</protein>
<dbReference type="EMBL" id="FNEK01000043">
    <property type="protein sequence ID" value="SDK50482.1"/>
    <property type="molecule type" value="Genomic_DNA"/>
</dbReference>
<name>A0A1G9CFQ6_9RHOB</name>
<evidence type="ECO:0000313" key="1">
    <source>
        <dbReference type="EMBL" id="SDK50482.1"/>
    </source>
</evidence>
<proteinExistence type="predicted"/>
<gene>
    <name evidence="1" type="ORF">SAMN04488026_104325</name>
</gene>
<sequence length="93" mass="10713">MSDRADLTVRPIEAGDETEWCRLWTGYLDFYETSVSEEVYQTPLSRLLSSDPQDHQGCPSVCWLTQEFDAGARQLYDRVGTLTPFIGYDRRLS</sequence>
<accession>A0A1G9CFQ6</accession>
<dbReference type="STRING" id="571298.SAMN04488026_104325"/>
<dbReference type="RefSeq" id="WP_093159834.1">
    <property type="nucleotide sequence ID" value="NZ_FNEK01000043.1"/>
</dbReference>
<reference evidence="1 2" key="1">
    <citation type="submission" date="2016-10" db="EMBL/GenBank/DDBJ databases">
        <authorList>
            <person name="de Groot N.N."/>
        </authorList>
    </citation>
    <scope>NUCLEOTIDE SEQUENCE [LARGE SCALE GENOMIC DNA]</scope>
    <source>
        <strain evidence="1 2">DSM 25294</strain>
    </source>
</reference>
<organism evidence="1 2">
    <name type="scientific">Aliiruegeria lutimaris</name>
    <dbReference type="NCBI Taxonomy" id="571298"/>
    <lineage>
        <taxon>Bacteria</taxon>
        <taxon>Pseudomonadati</taxon>
        <taxon>Pseudomonadota</taxon>
        <taxon>Alphaproteobacteria</taxon>
        <taxon>Rhodobacterales</taxon>
        <taxon>Roseobacteraceae</taxon>
        <taxon>Aliiruegeria</taxon>
    </lineage>
</organism>
<dbReference type="OrthoDB" id="9805924at2"/>
<evidence type="ECO:0008006" key="3">
    <source>
        <dbReference type="Google" id="ProtNLM"/>
    </source>
</evidence>
<dbReference type="AlphaFoldDB" id="A0A1G9CFQ6"/>
<dbReference type="Gene3D" id="3.40.630.30">
    <property type="match status" value="1"/>
</dbReference>
<dbReference type="Proteomes" id="UP000199382">
    <property type="component" value="Unassembled WGS sequence"/>
</dbReference>
<keyword evidence="2" id="KW-1185">Reference proteome</keyword>
<evidence type="ECO:0000313" key="2">
    <source>
        <dbReference type="Proteomes" id="UP000199382"/>
    </source>
</evidence>